<keyword evidence="7 9" id="KW-0472">Membrane</keyword>
<keyword evidence="12" id="KW-1185">Reference proteome</keyword>
<evidence type="ECO:0000256" key="8">
    <source>
        <dbReference type="ARBA" id="ARBA00046280"/>
    </source>
</evidence>
<reference evidence="11 12" key="1">
    <citation type="submission" date="2023-08" db="EMBL/GenBank/DDBJ databases">
        <title>A Necator americanus chromosomal reference genome.</title>
        <authorList>
            <person name="Ilik V."/>
            <person name="Petrzelkova K.J."/>
            <person name="Pardy F."/>
            <person name="Fuh T."/>
            <person name="Niatou-Singa F.S."/>
            <person name="Gouil Q."/>
            <person name="Baker L."/>
            <person name="Ritchie M.E."/>
            <person name="Jex A.R."/>
            <person name="Gazzola D."/>
            <person name="Li H."/>
            <person name="Toshio Fujiwara R."/>
            <person name="Zhan B."/>
            <person name="Aroian R.V."/>
            <person name="Pafco B."/>
            <person name="Schwarz E.M."/>
        </authorList>
    </citation>
    <scope>NUCLEOTIDE SEQUENCE [LARGE SCALE GENOMIC DNA]</scope>
    <source>
        <strain evidence="11 12">Aroian</strain>
        <tissue evidence="11">Whole animal</tissue>
    </source>
</reference>
<dbReference type="Gene3D" id="1.20.5.110">
    <property type="match status" value="1"/>
</dbReference>
<evidence type="ECO:0000256" key="9">
    <source>
        <dbReference type="SAM" id="Phobius"/>
    </source>
</evidence>
<keyword evidence="3 9" id="KW-0812">Transmembrane</keyword>
<protein>
    <recommendedName>
        <fullName evidence="10">t-SNARE coiled-coil homology domain-containing protein</fullName>
    </recommendedName>
</protein>
<feature type="domain" description="T-SNARE coiled-coil homology" evidence="10">
    <location>
        <begin position="18"/>
        <end position="80"/>
    </location>
</feature>
<evidence type="ECO:0000256" key="7">
    <source>
        <dbReference type="ARBA" id="ARBA00023136"/>
    </source>
</evidence>
<dbReference type="PROSITE" id="PS50192">
    <property type="entry name" value="T_SNARE"/>
    <property type="match status" value="1"/>
</dbReference>
<keyword evidence="6" id="KW-0333">Golgi apparatus</keyword>
<sequence length="171" mass="19198">MAYRGTRGPSTSNNYDGSYLERHNDSLVDELSSKVAALKKVTISIGEDVREQNRLLNTMDDDFDSSKGLLASTMKRLGIVSKAGGKNVMCYLVLFALFVFFVIYYLASPFCCPDLSTYCPDIVDTKVLRSLGVQFTLDVKSRSEEWMDSVRAVDREDWAEPYSATTDADKR</sequence>
<keyword evidence="4" id="KW-0653">Protein transport</keyword>
<organism evidence="11 12">
    <name type="scientific">Necator americanus</name>
    <name type="common">Human hookworm</name>
    <dbReference type="NCBI Taxonomy" id="51031"/>
    <lineage>
        <taxon>Eukaryota</taxon>
        <taxon>Metazoa</taxon>
        <taxon>Ecdysozoa</taxon>
        <taxon>Nematoda</taxon>
        <taxon>Chromadorea</taxon>
        <taxon>Rhabditida</taxon>
        <taxon>Rhabditina</taxon>
        <taxon>Rhabditomorpha</taxon>
        <taxon>Strongyloidea</taxon>
        <taxon>Ancylostomatidae</taxon>
        <taxon>Bunostominae</taxon>
        <taxon>Necator</taxon>
    </lineage>
</organism>
<keyword evidence="5 9" id="KW-1133">Transmembrane helix</keyword>
<comment type="caution">
    <text evidence="11">The sequence shown here is derived from an EMBL/GenBank/DDBJ whole genome shotgun (WGS) entry which is preliminary data.</text>
</comment>
<feature type="transmembrane region" description="Helical" evidence="9">
    <location>
        <begin position="88"/>
        <end position="107"/>
    </location>
</feature>
<evidence type="ECO:0000256" key="1">
    <source>
        <dbReference type="ARBA" id="ARBA00004394"/>
    </source>
</evidence>
<accession>A0ABR1DAI4</accession>
<evidence type="ECO:0000256" key="3">
    <source>
        <dbReference type="ARBA" id="ARBA00022692"/>
    </source>
</evidence>
<evidence type="ECO:0000313" key="12">
    <source>
        <dbReference type="Proteomes" id="UP001303046"/>
    </source>
</evidence>
<keyword evidence="2" id="KW-0813">Transport</keyword>
<gene>
    <name evidence="11" type="primary">Necator_chrIV.g13859</name>
    <name evidence="11" type="ORF">RB195_000567</name>
</gene>
<evidence type="ECO:0000256" key="5">
    <source>
        <dbReference type="ARBA" id="ARBA00022989"/>
    </source>
</evidence>
<dbReference type="Proteomes" id="UP001303046">
    <property type="component" value="Unassembled WGS sequence"/>
</dbReference>
<dbReference type="PANTHER" id="PTHR12791">
    <property type="entry name" value="GOLGI SNARE BET1-RELATED"/>
    <property type="match status" value="1"/>
</dbReference>
<dbReference type="InterPro" id="IPR000727">
    <property type="entry name" value="T_SNARE_dom"/>
</dbReference>
<evidence type="ECO:0000256" key="4">
    <source>
        <dbReference type="ARBA" id="ARBA00022927"/>
    </source>
</evidence>
<dbReference type="EMBL" id="JAVFWL010000004">
    <property type="protein sequence ID" value="KAK6747444.1"/>
    <property type="molecule type" value="Genomic_DNA"/>
</dbReference>
<comment type="subcellular location">
    <subcellularLocation>
        <location evidence="8">Endomembrane system</location>
        <topology evidence="8">Single-pass type IV membrane protein</topology>
    </subcellularLocation>
    <subcellularLocation>
        <location evidence="1">Golgi apparatus membrane</location>
    </subcellularLocation>
</comment>
<dbReference type="SUPFAM" id="SSF58038">
    <property type="entry name" value="SNARE fusion complex"/>
    <property type="match status" value="1"/>
</dbReference>
<evidence type="ECO:0000259" key="10">
    <source>
        <dbReference type="PROSITE" id="PS50192"/>
    </source>
</evidence>
<name>A0ABR1DAI4_NECAM</name>
<dbReference type="InterPro" id="IPR039899">
    <property type="entry name" value="BET1_SNARE"/>
</dbReference>
<proteinExistence type="predicted"/>
<evidence type="ECO:0000313" key="11">
    <source>
        <dbReference type="EMBL" id="KAK6747444.1"/>
    </source>
</evidence>
<dbReference type="CDD" id="cd15853">
    <property type="entry name" value="SNARE_Bet1"/>
    <property type="match status" value="1"/>
</dbReference>
<evidence type="ECO:0000256" key="2">
    <source>
        <dbReference type="ARBA" id="ARBA00022448"/>
    </source>
</evidence>
<evidence type="ECO:0000256" key="6">
    <source>
        <dbReference type="ARBA" id="ARBA00023034"/>
    </source>
</evidence>